<accession>A0ABR1C147</accession>
<gene>
    <name evidence="6" type="primary">Necator_chrI.g4056</name>
    <name evidence="6" type="ORF">RB195_007927</name>
</gene>
<evidence type="ECO:0008006" key="8">
    <source>
        <dbReference type="Google" id="ProtNLM"/>
    </source>
</evidence>
<keyword evidence="4 5" id="KW-0503">Monooxygenase</keyword>
<dbReference type="InterPro" id="IPR017972">
    <property type="entry name" value="Cyt_P450_CS"/>
</dbReference>
<keyword evidence="3 5" id="KW-0408">Iron</keyword>
<dbReference type="PRINTS" id="PR00463">
    <property type="entry name" value="EP450I"/>
</dbReference>
<dbReference type="Proteomes" id="UP001303046">
    <property type="component" value="Unassembled WGS sequence"/>
</dbReference>
<dbReference type="PANTHER" id="PTHR24300:SF375">
    <property type="entry name" value="CYTOCHROME P450 FAMILY"/>
    <property type="match status" value="1"/>
</dbReference>
<comment type="similarity">
    <text evidence="1 5">Belongs to the cytochrome P450 family.</text>
</comment>
<dbReference type="InterPro" id="IPR001128">
    <property type="entry name" value="Cyt_P450"/>
</dbReference>
<dbReference type="EMBL" id="JAVFWL010000001">
    <property type="protein sequence ID" value="KAK6731761.1"/>
    <property type="molecule type" value="Genomic_DNA"/>
</dbReference>
<dbReference type="InterPro" id="IPR050182">
    <property type="entry name" value="Cytochrome_P450_fam2"/>
</dbReference>
<keyword evidence="5" id="KW-0349">Heme</keyword>
<dbReference type="Pfam" id="PF00067">
    <property type="entry name" value="p450"/>
    <property type="match status" value="1"/>
</dbReference>
<proteinExistence type="inferred from homology"/>
<dbReference type="Gene3D" id="1.10.630.10">
    <property type="entry name" value="Cytochrome P450"/>
    <property type="match status" value="1"/>
</dbReference>
<dbReference type="InterPro" id="IPR036396">
    <property type="entry name" value="Cyt_P450_sf"/>
</dbReference>
<dbReference type="SUPFAM" id="SSF48264">
    <property type="entry name" value="Cytochrome P450"/>
    <property type="match status" value="1"/>
</dbReference>
<dbReference type="PROSITE" id="PS00086">
    <property type="entry name" value="CYTOCHROME_P450"/>
    <property type="match status" value="1"/>
</dbReference>
<comment type="caution">
    <text evidence="6">The sequence shown here is derived from an EMBL/GenBank/DDBJ whole genome shotgun (WGS) entry which is preliminary data.</text>
</comment>
<dbReference type="CDD" id="cd20617">
    <property type="entry name" value="CYP1_2-like"/>
    <property type="match status" value="1"/>
</dbReference>
<dbReference type="PANTHER" id="PTHR24300">
    <property type="entry name" value="CYTOCHROME P450 508A4-RELATED"/>
    <property type="match status" value="1"/>
</dbReference>
<name>A0ABR1C147_NECAM</name>
<evidence type="ECO:0000256" key="1">
    <source>
        <dbReference type="ARBA" id="ARBA00010617"/>
    </source>
</evidence>
<sequence>MSGGRRSHLLKSKLRIMPRQGSGLHGPLPLPFVGNLHQLGYTMFVGKKSFIEAMSKVTKDYGNVHTFWFGPIATVNICDYATAVDAMVKKGSMFSNRNIPYLFRLTRGDRGIIASNGPLWLEQRRFALHTLRNFGLGRNIIEERIMYEFEIACEELEKRLNAGESSIDPHNMFNLLVGNIINRMLFTDRFEKKDEEDFFALKKRLDKMTEDFSVFDMLINEWSVNLPLVKQRMKYLLSPFDEILDFMRGQLKQRKQDIASGAHVIEGEGADFVDAFLIEIEKHENSNVPSSFDEDWLLMSLLDLWSAGQETTMVTLDWAFSYLLLHPQFKSRLEEELLSVTKGQRPLSITDRPNTPYFNAVLNEVHRCALIIPLNIWRDTAEDTVVGSYVIPKGTPITAQISSIMTDEDYFKDKYKFNPDRYFNGSRIEQMVVPFGLGKRACPGESLAQAELYLIIGNFLLRYEVTPDPEHPPSMRAKKELGTVRIAQPFHINFKRR</sequence>
<keyword evidence="2 5" id="KW-0479">Metal-binding</keyword>
<dbReference type="InterPro" id="IPR002401">
    <property type="entry name" value="Cyt_P450_E_grp-I"/>
</dbReference>
<organism evidence="6 7">
    <name type="scientific">Necator americanus</name>
    <name type="common">Human hookworm</name>
    <dbReference type="NCBI Taxonomy" id="51031"/>
    <lineage>
        <taxon>Eukaryota</taxon>
        <taxon>Metazoa</taxon>
        <taxon>Ecdysozoa</taxon>
        <taxon>Nematoda</taxon>
        <taxon>Chromadorea</taxon>
        <taxon>Rhabditida</taxon>
        <taxon>Rhabditina</taxon>
        <taxon>Rhabditomorpha</taxon>
        <taxon>Strongyloidea</taxon>
        <taxon>Ancylostomatidae</taxon>
        <taxon>Bunostominae</taxon>
        <taxon>Necator</taxon>
    </lineage>
</organism>
<evidence type="ECO:0000256" key="2">
    <source>
        <dbReference type="ARBA" id="ARBA00022723"/>
    </source>
</evidence>
<evidence type="ECO:0000256" key="3">
    <source>
        <dbReference type="ARBA" id="ARBA00023004"/>
    </source>
</evidence>
<evidence type="ECO:0000313" key="7">
    <source>
        <dbReference type="Proteomes" id="UP001303046"/>
    </source>
</evidence>
<evidence type="ECO:0000256" key="4">
    <source>
        <dbReference type="ARBA" id="ARBA00023033"/>
    </source>
</evidence>
<protein>
    <recommendedName>
        <fullName evidence="8">Unspecific monooxygenase</fullName>
    </recommendedName>
</protein>
<keyword evidence="5" id="KW-0560">Oxidoreductase</keyword>
<evidence type="ECO:0000256" key="5">
    <source>
        <dbReference type="RuleBase" id="RU000461"/>
    </source>
</evidence>
<evidence type="ECO:0000313" key="6">
    <source>
        <dbReference type="EMBL" id="KAK6731761.1"/>
    </source>
</evidence>
<keyword evidence="7" id="KW-1185">Reference proteome</keyword>
<reference evidence="6 7" key="1">
    <citation type="submission" date="2023-08" db="EMBL/GenBank/DDBJ databases">
        <title>A Necator americanus chromosomal reference genome.</title>
        <authorList>
            <person name="Ilik V."/>
            <person name="Petrzelkova K.J."/>
            <person name="Pardy F."/>
            <person name="Fuh T."/>
            <person name="Niatou-Singa F.S."/>
            <person name="Gouil Q."/>
            <person name="Baker L."/>
            <person name="Ritchie M.E."/>
            <person name="Jex A.R."/>
            <person name="Gazzola D."/>
            <person name="Li H."/>
            <person name="Toshio Fujiwara R."/>
            <person name="Zhan B."/>
            <person name="Aroian R.V."/>
            <person name="Pafco B."/>
            <person name="Schwarz E.M."/>
        </authorList>
    </citation>
    <scope>NUCLEOTIDE SEQUENCE [LARGE SCALE GENOMIC DNA]</scope>
    <source>
        <strain evidence="6 7">Aroian</strain>
        <tissue evidence="6">Whole animal</tissue>
    </source>
</reference>
<dbReference type="PRINTS" id="PR00385">
    <property type="entry name" value="P450"/>
</dbReference>